<evidence type="ECO:0000313" key="2">
    <source>
        <dbReference type="Proteomes" id="UP000269721"/>
    </source>
</evidence>
<sequence length="169" mass="17458">MAGSGDVEELEIGSFGSFIIPGAIANGSTLAHRGTKPSFSRQQRLITGGQYKIGGGELSTKPLGYRNRRNTPTHARKLATSGLSNARTDPRLVGWEGSPGGSTLRYRHGLGSGILSSSQRGIGSAVSPQAQRLEVLGDLGDAGETVVVGAKGVAEENVAVCEGVEVDIK</sequence>
<evidence type="ECO:0000313" key="1">
    <source>
        <dbReference type="EMBL" id="RKO83530.1"/>
    </source>
</evidence>
<protein>
    <submittedName>
        <fullName evidence="1">Uncharacterized protein</fullName>
    </submittedName>
</protein>
<organism evidence="1 2">
    <name type="scientific">Blyttiomyces helicus</name>
    <dbReference type="NCBI Taxonomy" id="388810"/>
    <lineage>
        <taxon>Eukaryota</taxon>
        <taxon>Fungi</taxon>
        <taxon>Fungi incertae sedis</taxon>
        <taxon>Chytridiomycota</taxon>
        <taxon>Chytridiomycota incertae sedis</taxon>
        <taxon>Chytridiomycetes</taxon>
        <taxon>Chytridiomycetes incertae sedis</taxon>
        <taxon>Blyttiomyces</taxon>
    </lineage>
</organism>
<dbReference type="Proteomes" id="UP000269721">
    <property type="component" value="Unassembled WGS sequence"/>
</dbReference>
<name>A0A4P9VYW6_9FUNG</name>
<keyword evidence="2" id="KW-1185">Reference proteome</keyword>
<accession>A0A4P9VYW6</accession>
<dbReference type="AlphaFoldDB" id="A0A4P9VYW6"/>
<reference evidence="2" key="1">
    <citation type="journal article" date="2018" name="Nat. Microbiol.">
        <title>Leveraging single-cell genomics to expand the fungal tree of life.</title>
        <authorList>
            <person name="Ahrendt S.R."/>
            <person name="Quandt C.A."/>
            <person name="Ciobanu D."/>
            <person name="Clum A."/>
            <person name="Salamov A."/>
            <person name="Andreopoulos B."/>
            <person name="Cheng J.F."/>
            <person name="Woyke T."/>
            <person name="Pelin A."/>
            <person name="Henrissat B."/>
            <person name="Reynolds N.K."/>
            <person name="Benny G.L."/>
            <person name="Smith M.E."/>
            <person name="James T.Y."/>
            <person name="Grigoriev I.V."/>
        </authorList>
    </citation>
    <scope>NUCLEOTIDE SEQUENCE [LARGE SCALE GENOMIC DNA]</scope>
</reference>
<proteinExistence type="predicted"/>
<dbReference type="EMBL" id="ML001132">
    <property type="protein sequence ID" value="RKO83530.1"/>
    <property type="molecule type" value="Genomic_DNA"/>
</dbReference>
<gene>
    <name evidence="1" type="ORF">BDK51DRAFT_30016</name>
</gene>